<dbReference type="EMBL" id="GBRH01269334">
    <property type="protein sequence ID" value="JAD28561.1"/>
    <property type="molecule type" value="Transcribed_RNA"/>
</dbReference>
<protein>
    <submittedName>
        <fullName evidence="1">Uncharacterized protein</fullName>
    </submittedName>
</protein>
<sequence length="32" mass="3699">MSNSTQSNFAPTEYDSIFTDFVCNRTIENTKH</sequence>
<dbReference type="AlphaFoldDB" id="A0A0A8YQD6"/>
<evidence type="ECO:0000313" key="1">
    <source>
        <dbReference type="EMBL" id="JAD28561.1"/>
    </source>
</evidence>
<name>A0A0A8YQD6_ARUDO</name>
<organism evidence="1">
    <name type="scientific">Arundo donax</name>
    <name type="common">Giant reed</name>
    <name type="synonym">Donax arundinaceus</name>
    <dbReference type="NCBI Taxonomy" id="35708"/>
    <lineage>
        <taxon>Eukaryota</taxon>
        <taxon>Viridiplantae</taxon>
        <taxon>Streptophyta</taxon>
        <taxon>Embryophyta</taxon>
        <taxon>Tracheophyta</taxon>
        <taxon>Spermatophyta</taxon>
        <taxon>Magnoliopsida</taxon>
        <taxon>Liliopsida</taxon>
        <taxon>Poales</taxon>
        <taxon>Poaceae</taxon>
        <taxon>PACMAD clade</taxon>
        <taxon>Arundinoideae</taxon>
        <taxon>Arundineae</taxon>
        <taxon>Arundo</taxon>
    </lineage>
</organism>
<proteinExistence type="predicted"/>
<reference evidence="1" key="1">
    <citation type="submission" date="2014-09" db="EMBL/GenBank/DDBJ databases">
        <authorList>
            <person name="Magalhaes I.L.F."/>
            <person name="Oliveira U."/>
            <person name="Santos F.R."/>
            <person name="Vidigal T.H.D.A."/>
            <person name="Brescovit A.D."/>
            <person name="Santos A.J."/>
        </authorList>
    </citation>
    <scope>NUCLEOTIDE SEQUENCE</scope>
    <source>
        <tissue evidence="1">Shoot tissue taken approximately 20 cm above the soil surface</tissue>
    </source>
</reference>
<reference evidence="1" key="2">
    <citation type="journal article" date="2015" name="Data Brief">
        <title>Shoot transcriptome of the giant reed, Arundo donax.</title>
        <authorList>
            <person name="Barrero R.A."/>
            <person name="Guerrero F.D."/>
            <person name="Moolhuijzen P."/>
            <person name="Goolsby J.A."/>
            <person name="Tidwell J."/>
            <person name="Bellgard S.E."/>
            <person name="Bellgard M.I."/>
        </authorList>
    </citation>
    <scope>NUCLEOTIDE SEQUENCE</scope>
    <source>
        <tissue evidence="1">Shoot tissue taken approximately 20 cm above the soil surface</tissue>
    </source>
</reference>
<accession>A0A0A8YQD6</accession>